<sequence length="181" mass="20739">MDEVCTKIKDLRVKHGLTLKDLSEKTGLSVSFLSQIERGASSLAITSLKKIADAFGVNMTFFFENQHPHNYAVKTEEQKVLKMESSPIQYVRLSGEFAGRQQEAIKVILSPHYKDNTEMFNHSGEEFHYVIEGTLIFKVNEEEYLLHEGESIHFPSEKPHQWENPLDRETVVLSVLTPVIF</sequence>
<dbReference type="InterPro" id="IPR013096">
    <property type="entry name" value="Cupin_2"/>
</dbReference>
<dbReference type="InterPro" id="IPR001387">
    <property type="entry name" value="Cro/C1-type_HTH"/>
</dbReference>
<dbReference type="Pfam" id="PF07883">
    <property type="entry name" value="Cupin_2"/>
    <property type="match status" value="1"/>
</dbReference>
<protein>
    <submittedName>
        <fullName evidence="3">Cupin domain-containing protein</fullName>
    </submittedName>
</protein>
<dbReference type="PROSITE" id="PS50943">
    <property type="entry name" value="HTH_CROC1"/>
    <property type="match status" value="1"/>
</dbReference>
<dbReference type="InterPro" id="IPR050807">
    <property type="entry name" value="TransReg_Diox_bact_type"/>
</dbReference>
<dbReference type="GO" id="GO:0003677">
    <property type="term" value="F:DNA binding"/>
    <property type="evidence" value="ECO:0007669"/>
    <property type="project" value="UniProtKB-KW"/>
</dbReference>
<dbReference type="SUPFAM" id="SSF47413">
    <property type="entry name" value="lambda repressor-like DNA-binding domains"/>
    <property type="match status" value="1"/>
</dbReference>
<dbReference type="InterPro" id="IPR010982">
    <property type="entry name" value="Lambda_DNA-bd_dom_sf"/>
</dbReference>
<dbReference type="InterPro" id="IPR011051">
    <property type="entry name" value="RmlC_Cupin_sf"/>
</dbReference>
<dbReference type="GO" id="GO:0005829">
    <property type="term" value="C:cytosol"/>
    <property type="evidence" value="ECO:0007669"/>
    <property type="project" value="TreeGrafter"/>
</dbReference>
<dbReference type="Gene3D" id="2.60.120.10">
    <property type="entry name" value="Jelly Rolls"/>
    <property type="match status" value="1"/>
</dbReference>
<dbReference type="Pfam" id="PF01381">
    <property type="entry name" value="HTH_3"/>
    <property type="match status" value="1"/>
</dbReference>
<name>A0A4U2Z149_9BACI</name>
<dbReference type="SUPFAM" id="SSF51182">
    <property type="entry name" value="RmlC-like cupins"/>
    <property type="match status" value="1"/>
</dbReference>
<evidence type="ECO:0000256" key="1">
    <source>
        <dbReference type="ARBA" id="ARBA00023125"/>
    </source>
</evidence>
<proteinExistence type="predicted"/>
<keyword evidence="4" id="KW-1185">Reference proteome</keyword>
<keyword evidence="1" id="KW-0238">DNA-binding</keyword>
<reference evidence="3 4" key="1">
    <citation type="submission" date="2019-04" db="EMBL/GenBank/DDBJ databases">
        <title>Lysinibacillus genome sequencing.</title>
        <authorList>
            <person name="Dunlap C."/>
        </authorList>
    </citation>
    <scope>NUCLEOTIDE SEQUENCE [LARGE SCALE GENOMIC DNA]</scope>
    <source>
        <strain evidence="3 4">CCTCC AB 2010389</strain>
    </source>
</reference>
<evidence type="ECO:0000313" key="4">
    <source>
        <dbReference type="Proteomes" id="UP000308744"/>
    </source>
</evidence>
<dbReference type="PANTHER" id="PTHR46797:SF25">
    <property type="entry name" value="TRANSCRIPTIONAL REGULATOR"/>
    <property type="match status" value="1"/>
</dbReference>
<feature type="domain" description="HTH cro/C1-type" evidence="2">
    <location>
        <begin position="8"/>
        <end position="62"/>
    </location>
</feature>
<dbReference type="InterPro" id="IPR014710">
    <property type="entry name" value="RmlC-like_jellyroll"/>
</dbReference>
<comment type="caution">
    <text evidence="3">The sequence shown here is derived from an EMBL/GenBank/DDBJ whole genome shotgun (WGS) entry which is preliminary data.</text>
</comment>
<dbReference type="CDD" id="cd00093">
    <property type="entry name" value="HTH_XRE"/>
    <property type="match status" value="1"/>
</dbReference>
<dbReference type="EMBL" id="SZPU01000059">
    <property type="protein sequence ID" value="TKI66331.1"/>
    <property type="molecule type" value="Genomic_DNA"/>
</dbReference>
<gene>
    <name evidence="3" type="ORF">FC756_15210</name>
</gene>
<accession>A0A4U2Z149</accession>
<evidence type="ECO:0000313" key="3">
    <source>
        <dbReference type="EMBL" id="TKI66331.1"/>
    </source>
</evidence>
<evidence type="ECO:0000259" key="2">
    <source>
        <dbReference type="PROSITE" id="PS50943"/>
    </source>
</evidence>
<dbReference type="Proteomes" id="UP000308744">
    <property type="component" value="Unassembled WGS sequence"/>
</dbReference>
<dbReference type="Gene3D" id="1.10.260.40">
    <property type="entry name" value="lambda repressor-like DNA-binding domains"/>
    <property type="match status" value="1"/>
</dbReference>
<dbReference type="GO" id="GO:0003700">
    <property type="term" value="F:DNA-binding transcription factor activity"/>
    <property type="evidence" value="ECO:0007669"/>
    <property type="project" value="TreeGrafter"/>
</dbReference>
<dbReference type="CDD" id="cd02209">
    <property type="entry name" value="cupin_XRE_C"/>
    <property type="match status" value="1"/>
</dbReference>
<dbReference type="PANTHER" id="PTHR46797">
    <property type="entry name" value="HTH-TYPE TRANSCRIPTIONAL REGULATOR"/>
    <property type="match status" value="1"/>
</dbReference>
<dbReference type="SMART" id="SM00530">
    <property type="entry name" value="HTH_XRE"/>
    <property type="match status" value="1"/>
</dbReference>
<organism evidence="3 4">
    <name type="scientific">Lysinibacillus mangiferihumi</name>
    <dbReference type="NCBI Taxonomy" id="1130819"/>
    <lineage>
        <taxon>Bacteria</taxon>
        <taxon>Bacillati</taxon>
        <taxon>Bacillota</taxon>
        <taxon>Bacilli</taxon>
        <taxon>Bacillales</taxon>
        <taxon>Bacillaceae</taxon>
        <taxon>Lysinibacillus</taxon>
    </lineage>
</organism>
<dbReference type="AlphaFoldDB" id="A0A4U2Z149"/>